<keyword evidence="6 8" id="KW-1133">Transmembrane helix</keyword>
<dbReference type="GO" id="GO:0006487">
    <property type="term" value="P:protein N-linked glycosylation"/>
    <property type="evidence" value="ECO:0007669"/>
    <property type="project" value="TreeGrafter"/>
</dbReference>
<comment type="pathway">
    <text evidence="2 8">Protein modification; protein glycosylation.</text>
</comment>
<reference evidence="9 10" key="1">
    <citation type="submission" date="2020-02" db="EMBL/GenBank/DDBJ databases">
        <authorList>
            <person name="Ferguson B K."/>
        </authorList>
    </citation>
    <scope>NUCLEOTIDE SEQUENCE [LARGE SCALE GENOMIC DNA]</scope>
</reference>
<evidence type="ECO:0000256" key="6">
    <source>
        <dbReference type="ARBA" id="ARBA00022989"/>
    </source>
</evidence>
<feature type="transmembrane region" description="Helical" evidence="8">
    <location>
        <begin position="50"/>
        <end position="70"/>
    </location>
</feature>
<name>A0A6H5GRB9_9HEMI</name>
<comment type="subcellular location">
    <subcellularLocation>
        <location evidence="1 8">Endoplasmic reticulum membrane</location>
        <topology evidence="1 8">Multi-pass membrane protein</topology>
    </subcellularLocation>
</comment>
<dbReference type="OrthoDB" id="445566at2759"/>
<dbReference type="PIRSF" id="PIRSF005588">
    <property type="entry name" value="DAD"/>
    <property type="match status" value="1"/>
</dbReference>
<evidence type="ECO:0000313" key="10">
    <source>
        <dbReference type="Proteomes" id="UP000479000"/>
    </source>
</evidence>
<dbReference type="Pfam" id="PF02109">
    <property type="entry name" value="DAD"/>
    <property type="match status" value="1"/>
</dbReference>
<keyword evidence="7 8" id="KW-0472">Membrane</keyword>
<dbReference type="AlphaFoldDB" id="A0A6H5GRB9"/>
<gene>
    <name evidence="9" type="ORF">NTEN_LOCUS11197</name>
</gene>
<accession>A0A6H5GRB9</accession>
<evidence type="ECO:0000256" key="4">
    <source>
        <dbReference type="ARBA" id="ARBA00022692"/>
    </source>
</evidence>
<dbReference type="EMBL" id="CADCXU010016592">
    <property type="protein sequence ID" value="CAB0005720.1"/>
    <property type="molecule type" value="Genomic_DNA"/>
</dbReference>
<keyword evidence="5 8" id="KW-0256">Endoplasmic reticulum</keyword>
<keyword evidence="10" id="KW-1185">Reference proteome</keyword>
<dbReference type="PANTHER" id="PTHR10705">
    <property type="entry name" value="DOLICHYL-DIPHOSPHOOLIGOSACCHARIDE--PROTEIN GLYCOSYLTRANSFERASE SUBUNIT DAD1"/>
    <property type="match status" value="1"/>
</dbReference>
<dbReference type="GO" id="GO:0008250">
    <property type="term" value="C:oligosaccharyltransferase complex"/>
    <property type="evidence" value="ECO:0007669"/>
    <property type="project" value="InterPro"/>
</dbReference>
<evidence type="ECO:0000256" key="1">
    <source>
        <dbReference type="ARBA" id="ARBA00004477"/>
    </source>
</evidence>
<comment type="similarity">
    <text evidence="3 8">Belongs to the DAD/OST2 family.</text>
</comment>
<evidence type="ECO:0000313" key="9">
    <source>
        <dbReference type="EMBL" id="CAB0005720.1"/>
    </source>
</evidence>
<sequence length="110" mass="12073">MKTSVLGDLAASYHSRTAPRLKLIDAYLVFVLATGLLQMLYFIIAGSFPFNSFLAGFISSVTSFVVGVSLRLRANPDNAREFGFCSVEQSFAEFIFCHVILHLSVANFIG</sequence>
<dbReference type="InterPro" id="IPR003038">
    <property type="entry name" value="DAD/Ost2"/>
</dbReference>
<comment type="subunit">
    <text evidence="8">Component of the oligosaccharyltransferase (OST) complex.</text>
</comment>
<organism evidence="9 10">
    <name type="scientific">Nesidiocoris tenuis</name>
    <dbReference type="NCBI Taxonomy" id="355587"/>
    <lineage>
        <taxon>Eukaryota</taxon>
        <taxon>Metazoa</taxon>
        <taxon>Ecdysozoa</taxon>
        <taxon>Arthropoda</taxon>
        <taxon>Hexapoda</taxon>
        <taxon>Insecta</taxon>
        <taxon>Pterygota</taxon>
        <taxon>Neoptera</taxon>
        <taxon>Paraneoptera</taxon>
        <taxon>Hemiptera</taxon>
        <taxon>Heteroptera</taxon>
        <taxon>Panheteroptera</taxon>
        <taxon>Cimicomorpha</taxon>
        <taxon>Miridae</taxon>
        <taxon>Dicyphina</taxon>
        <taxon>Nesidiocoris</taxon>
    </lineage>
</organism>
<proteinExistence type="inferred from homology"/>
<feature type="transmembrane region" description="Helical" evidence="8">
    <location>
        <begin position="26"/>
        <end position="44"/>
    </location>
</feature>
<evidence type="ECO:0000256" key="5">
    <source>
        <dbReference type="ARBA" id="ARBA00022824"/>
    </source>
</evidence>
<evidence type="ECO:0000256" key="2">
    <source>
        <dbReference type="ARBA" id="ARBA00004922"/>
    </source>
</evidence>
<comment type="caution">
    <text evidence="8">Lacks conserved residue(s) required for the propagation of feature annotation.</text>
</comment>
<dbReference type="Proteomes" id="UP000479000">
    <property type="component" value="Unassembled WGS sequence"/>
</dbReference>
<keyword evidence="4 8" id="KW-0812">Transmembrane</keyword>
<dbReference type="UniPathway" id="UPA00378"/>
<evidence type="ECO:0000256" key="7">
    <source>
        <dbReference type="ARBA" id="ARBA00023136"/>
    </source>
</evidence>
<dbReference type="PANTHER" id="PTHR10705:SF0">
    <property type="entry name" value="DOLICHYL-DIPHOSPHOOLIGOSACCHARIDE--PROTEIN GLYCOSYLTRANSFERASE SUBUNIT DAD1"/>
    <property type="match status" value="1"/>
</dbReference>
<comment type="function">
    <text evidence="8">Subunit of the oligosaccharyl transferase (OST) complex that catalyzes the initial transfer of a defined glycan (Glc(3)Man(9)GlcNAc(2) in eukaryotes) from the lipid carrier dolichol-pyrophosphate to an asparagine residue within an Asn-X-Ser/Thr consensus motif in nascent polypeptide chains, the first step in protein N-glycosylation. N-glycosylation occurs cotranslationally and the complex associates with the Sec61 complex at the channel-forming translocon complex that mediates protein translocation across the endoplasmic reticulum (ER). All subunits are required for a maximal enzyme activity.</text>
</comment>
<evidence type="ECO:0000256" key="8">
    <source>
        <dbReference type="RuleBase" id="RU361136"/>
    </source>
</evidence>
<evidence type="ECO:0000256" key="3">
    <source>
        <dbReference type="ARBA" id="ARBA00009386"/>
    </source>
</evidence>
<protein>
    <recommendedName>
        <fullName evidence="8">Dolichyl-diphosphooligosaccharide--protein glycosyltransferase subunit DAD1</fullName>
        <shortName evidence="8">Oligosaccharyl transferase subunit DAD1</shortName>
    </recommendedName>
</protein>